<dbReference type="GO" id="GO:0016747">
    <property type="term" value="F:acyltransferase activity, transferring groups other than amino-acyl groups"/>
    <property type="evidence" value="ECO:0007669"/>
    <property type="project" value="InterPro"/>
</dbReference>
<evidence type="ECO:0000259" key="1">
    <source>
        <dbReference type="PROSITE" id="PS51186"/>
    </source>
</evidence>
<name>A0A0L0N979_TOLOC</name>
<dbReference type="InterPro" id="IPR050276">
    <property type="entry name" value="MshD_Acetyltransferase"/>
</dbReference>
<reference evidence="2 3" key="1">
    <citation type="journal article" date="2015" name="BMC Genomics">
        <title>The genome of the truffle-parasite Tolypocladium ophioglossoides and the evolution of antifungal peptaibiotics.</title>
        <authorList>
            <person name="Quandt C.A."/>
            <person name="Bushley K.E."/>
            <person name="Spatafora J.W."/>
        </authorList>
    </citation>
    <scope>NUCLEOTIDE SEQUENCE [LARGE SCALE GENOMIC DNA]</scope>
    <source>
        <strain evidence="2 3">CBS 100239</strain>
    </source>
</reference>
<organism evidence="2 3">
    <name type="scientific">Tolypocladium ophioglossoides (strain CBS 100239)</name>
    <name type="common">Snaketongue truffleclub</name>
    <name type="synonym">Elaphocordyceps ophioglossoides</name>
    <dbReference type="NCBI Taxonomy" id="1163406"/>
    <lineage>
        <taxon>Eukaryota</taxon>
        <taxon>Fungi</taxon>
        <taxon>Dikarya</taxon>
        <taxon>Ascomycota</taxon>
        <taxon>Pezizomycotina</taxon>
        <taxon>Sordariomycetes</taxon>
        <taxon>Hypocreomycetidae</taxon>
        <taxon>Hypocreales</taxon>
        <taxon>Ophiocordycipitaceae</taxon>
        <taxon>Tolypocladium</taxon>
    </lineage>
</organism>
<dbReference type="PANTHER" id="PTHR43617:SF20">
    <property type="entry name" value="N-ALPHA-ACETYLTRANSFERASE RIMI"/>
    <property type="match status" value="1"/>
</dbReference>
<comment type="caution">
    <text evidence="2">The sequence shown here is derived from an EMBL/GenBank/DDBJ whole genome shotgun (WGS) entry which is preliminary data.</text>
</comment>
<dbReference type="PANTHER" id="PTHR43617">
    <property type="entry name" value="L-AMINO ACID N-ACETYLTRANSFERASE"/>
    <property type="match status" value="1"/>
</dbReference>
<dbReference type="Proteomes" id="UP000036947">
    <property type="component" value="Unassembled WGS sequence"/>
</dbReference>
<dbReference type="Pfam" id="PF00583">
    <property type="entry name" value="Acetyltransf_1"/>
    <property type="match status" value="1"/>
</dbReference>
<dbReference type="Gene3D" id="3.40.630.30">
    <property type="match status" value="1"/>
</dbReference>
<dbReference type="PROSITE" id="PS51186">
    <property type="entry name" value="GNAT"/>
    <property type="match status" value="1"/>
</dbReference>
<proteinExistence type="predicted"/>
<keyword evidence="3" id="KW-1185">Reference proteome</keyword>
<dbReference type="STRING" id="1163406.A0A0L0N979"/>
<evidence type="ECO:0000313" key="3">
    <source>
        <dbReference type="Proteomes" id="UP000036947"/>
    </source>
</evidence>
<dbReference type="SUPFAM" id="SSF55729">
    <property type="entry name" value="Acyl-CoA N-acyltransferases (Nat)"/>
    <property type="match status" value="1"/>
</dbReference>
<sequence length="223" mass="24730">MAFIRPYKPSDSEAMAHICRATLPPSLEASEPARRLAPYVWTHQYTHLSPATCFVLDAGDGTPVGYCIGCPDVPAFCAAYAAYTTAVLDPSPDVRRPPAHCDPAVKAPWLVDGLVSETALAQMAYFPQWLLLDGNEDLLCAYKATMHIDLLDEWQRRGWGRKLIETFVASVRDMRMQDGSDSRGIWLGVAGDNAKVVPFYQKVGFKVKERAVKTSSITMVRDY</sequence>
<dbReference type="EMBL" id="LFRF01000012">
    <property type="protein sequence ID" value="KND90616.1"/>
    <property type="molecule type" value="Genomic_DNA"/>
</dbReference>
<dbReference type="OrthoDB" id="64477at2759"/>
<feature type="domain" description="N-acetyltransferase" evidence="1">
    <location>
        <begin position="2"/>
        <end position="223"/>
    </location>
</feature>
<evidence type="ECO:0000313" key="2">
    <source>
        <dbReference type="EMBL" id="KND90616.1"/>
    </source>
</evidence>
<dbReference type="InterPro" id="IPR016181">
    <property type="entry name" value="Acyl_CoA_acyltransferase"/>
</dbReference>
<dbReference type="AlphaFoldDB" id="A0A0L0N979"/>
<dbReference type="InterPro" id="IPR000182">
    <property type="entry name" value="GNAT_dom"/>
</dbReference>
<gene>
    <name evidence="2" type="ORF">TOPH_04673</name>
</gene>
<protein>
    <recommendedName>
        <fullName evidence="1">N-acetyltransferase domain-containing protein</fullName>
    </recommendedName>
</protein>
<accession>A0A0L0N979</accession>